<evidence type="ECO:0000313" key="1">
    <source>
        <dbReference type="Proteomes" id="UP000887579"/>
    </source>
</evidence>
<name>A0AC34GXU7_9BILA</name>
<proteinExistence type="predicted"/>
<reference evidence="2" key="1">
    <citation type="submission" date="2022-11" db="UniProtKB">
        <authorList>
            <consortium name="WormBaseParasite"/>
        </authorList>
    </citation>
    <scope>IDENTIFICATION</scope>
</reference>
<sequence length="309" mass="33823">MFNTLSLHIAAYENLIEATTTDSNDIEKTGLKGKGEKTNLIKKWRMSKHDLTGLSMASTNPFEIRRQQENEGTKTPEIAQFKASQKLLNPNTTPNVTPTVNYRYGKTARGRDQLLIQEHPFILSSQNTLDKKKHWQCEKQRILGCKGTAMTTAAGVLIMETSNWDHSCAPKDPQAQISSTSKSDGFTERLQSAAETVAAQRKEATDGVRLDSSLAKDDGVRIIKFAPCAASASANSAINVKARNRKSENMFNSNSVASTSNSLNQHMPGTMAQTPLQPFRETSSLPQTASATSTSSDTKTGHKSRCDIL</sequence>
<dbReference type="WBParaSite" id="ES5_v2.g9380.t1">
    <property type="protein sequence ID" value="ES5_v2.g9380.t1"/>
    <property type="gene ID" value="ES5_v2.g9380"/>
</dbReference>
<protein>
    <submittedName>
        <fullName evidence="2">FLYWCH-type domain-containing protein</fullName>
    </submittedName>
</protein>
<evidence type="ECO:0000313" key="2">
    <source>
        <dbReference type="WBParaSite" id="ES5_v2.g9380.t1"/>
    </source>
</evidence>
<accession>A0AC34GXU7</accession>
<dbReference type="Proteomes" id="UP000887579">
    <property type="component" value="Unplaced"/>
</dbReference>
<organism evidence="1 2">
    <name type="scientific">Panagrolaimus sp. ES5</name>
    <dbReference type="NCBI Taxonomy" id="591445"/>
    <lineage>
        <taxon>Eukaryota</taxon>
        <taxon>Metazoa</taxon>
        <taxon>Ecdysozoa</taxon>
        <taxon>Nematoda</taxon>
        <taxon>Chromadorea</taxon>
        <taxon>Rhabditida</taxon>
        <taxon>Tylenchina</taxon>
        <taxon>Panagrolaimomorpha</taxon>
        <taxon>Panagrolaimoidea</taxon>
        <taxon>Panagrolaimidae</taxon>
        <taxon>Panagrolaimus</taxon>
    </lineage>
</organism>